<name>A0ABC8TBV7_9AQUA</name>
<feature type="region of interest" description="Disordered" evidence="1">
    <location>
        <begin position="1"/>
        <end position="64"/>
    </location>
</feature>
<evidence type="ECO:0000313" key="3">
    <source>
        <dbReference type="Proteomes" id="UP001642360"/>
    </source>
</evidence>
<evidence type="ECO:0000313" key="2">
    <source>
        <dbReference type="EMBL" id="CAK9165597.1"/>
    </source>
</evidence>
<protein>
    <submittedName>
        <fullName evidence="2">Uncharacterized protein</fullName>
    </submittedName>
</protein>
<organism evidence="2 3">
    <name type="scientific">Ilex paraguariensis</name>
    <name type="common">yerba mate</name>
    <dbReference type="NCBI Taxonomy" id="185542"/>
    <lineage>
        <taxon>Eukaryota</taxon>
        <taxon>Viridiplantae</taxon>
        <taxon>Streptophyta</taxon>
        <taxon>Embryophyta</taxon>
        <taxon>Tracheophyta</taxon>
        <taxon>Spermatophyta</taxon>
        <taxon>Magnoliopsida</taxon>
        <taxon>eudicotyledons</taxon>
        <taxon>Gunneridae</taxon>
        <taxon>Pentapetalae</taxon>
        <taxon>asterids</taxon>
        <taxon>campanulids</taxon>
        <taxon>Aquifoliales</taxon>
        <taxon>Aquifoliaceae</taxon>
        <taxon>Ilex</taxon>
    </lineage>
</organism>
<proteinExistence type="predicted"/>
<comment type="caution">
    <text evidence="2">The sequence shown here is derived from an EMBL/GenBank/DDBJ whole genome shotgun (WGS) entry which is preliminary data.</text>
</comment>
<sequence length="107" mass="12604">MENFQSFGVEGEIPRKNKRRNQQRKEKPPNKPLALKFTGLTSFDGVSPPSQSCPETHRKGRPQDPFHRFHQIRVQEQRSTVSPIFIHQKIRLARDYALYMNSVHQHK</sequence>
<feature type="compositionally biased region" description="Basic and acidic residues" evidence="1">
    <location>
        <begin position="55"/>
        <end position="64"/>
    </location>
</feature>
<evidence type="ECO:0000256" key="1">
    <source>
        <dbReference type="SAM" id="MobiDB-lite"/>
    </source>
</evidence>
<keyword evidence="3" id="KW-1185">Reference proteome</keyword>
<reference evidence="2 3" key="1">
    <citation type="submission" date="2024-02" db="EMBL/GenBank/DDBJ databases">
        <authorList>
            <person name="Vignale AGUSTIN F."/>
            <person name="Sosa J E."/>
            <person name="Modenutti C."/>
        </authorList>
    </citation>
    <scope>NUCLEOTIDE SEQUENCE [LARGE SCALE GENOMIC DNA]</scope>
</reference>
<gene>
    <name evidence="2" type="ORF">ILEXP_LOCUS34766</name>
</gene>
<dbReference type="AlphaFoldDB" id="A0ABC8TBV7"/>
<accession>A0ABC8TBV7</accession>
<dbReference type="EMBL" id="CAUOFW020004422">
    <property type="protein sequence ID" value="CAK9165597.1"/>
    <property type="molecule type" value="Genomic_DNA"/>
</dbReference>
<dbReference type="Proteomes" id="UP001642360">
    <property type="component" value="Unassembled WGS sequence"/>
</dbReference>
<feature type="non-terminal residue" evidence="2">
    <location>
        <position position="107"/>
    </location>
</feature>